<evidence type="ECO:0000313" key="2">
    <source>
        <dbReference type="Proteomes" id="UP001634394"/>
    </source>
</evidence>
<protein>
    <submittedName>
        <fullName evidence="1">Uncharacterized protein</fullName>
    </submittedName>
</protein>
<proteinExistence type="predicted"/>
<accession>A0ABD3XK70</accession>
<dbReference type="Proteomes" id="UP001634394">
    <property type="component" value="Unassembled WGS sequence"/>
</dbReference>
<evidence type="ECO:0000313" key="1">
    <source>
        <dbReference type="EMBL" id="KAL3885398.1"/>
    </source>
</evidence>
<dbReference type="AlphaFoldDB" id="A0ABD3XK70"/>
<name>A0ABD3XK70_SINWO</name>
<reference evidence="1 2" key="1">
    <citation type="submission" date="2024-11" db="EMBL/GenBank/DDBJ databases">
        <title>Chromosome-level genome assembly of the freshwater bivalve Anodonta woodiana.</title>
        <authorList>
            <person name="Chen X."/>
        </authorList>
    </citation>
    <scope>NUCLEOTIDE SEQUENCE [LARGE SCALE GENOMIC DNA]</scope>
    <source>
        <strain evidence="1">MN2024</strain>
        <tissue evidence="1">Gills</tissue>
    </source>
</reference>
<sequence length="84" mass="9931">MAKALILGNSLCKWLDRFLRFATNLRLFPSFNITEVCKVNMKGVGGRTIDKLLRHDVPLRRPDIVVLYLRQRRKRRHSPRSNRT</sequence>
<dbReference type="EMBL" id="JBJQND010000002">
    <property type="protein sequence ID" value="KAL3885398.1"/>
    <property type="molecule type" value="Genomic_DNA"/>
</dbReference>
<gene>
    <name evidence="1" type="ORF">ACJMK2_025461</name>
</gene>
<organism evidence="1 2">
    <name type="scientific">Sinanodonta woodiana</name>
    <name type="common">Chinese pond mussel</name>
    <name type="synonym">Anodonta woodiana</name>
    <dbReference type="NCBI Taxonomy" id="1069815"/>
    <lineage>
        <taxon>Eukaryota</taxon>
        <taxon>Metazoa</taxon>
        <taxon>Spiralia</taxon>
        <taxon>Lophotrochozoa</taxon>
        <taxon>Mollusca</taxon>
        <taxon>Bivalvia</taxon>
        <taxon>Autobranchia</taxon>
        <taxon>Heteroconchia</taxon>
        <taxon>Palaeoheterodonta</taxon>
        <taxon>Unionida</taxon>
        <taxon>Unionoidea</taxon>
        <taxon>Unionidae</taxon>
        <taxon>Unioninae</taxon>
        <taxon>Sinanodonta</taxon>
    </lineage>
</organism>
<comment type="caution">
    <text evidence="1">The sequence shown here is derived from an EMBL/GenBank/DDBJ whole genome shotgun (WGS) entry which is preliminary data.</text>
</comment>
<keyword evidence="2" id="KW-1185">Reference proteome</keyword>